<gene>
    <name evidence="3" type="ORF">A3D26_00225</name>
</gene>
<proteinExistence type="predicted"/>
<reference evidence="3 4" key="1">
    <citation type="journal article" date="2016" name="Nat. Commun.">
        <title>Thousands of microbial genomes shed light on interconnected biogeochemical processes in an aquifer system.</title>
        <authorList>
            <person name="Anantharaman K."/>
            <person name="Brown C.T."/>
            <person name="Hug L.A."/>
            <person name="Sharon I."/>
            <person name="Castelle C.J."/>
            <person name="Probst A.J."/>
            <person name="Thomas B.C."/>
            <person name="Singh A."/>
            <person name="Wilkins M.J."/>
            <person name="Karaoz U."/>
            <person name="Brodie E.L."/>
            <person name="Williams K.H."/>
            <person name="Hubbard S.S."/>
            <person name="Banfield J.F."/>
        </authorList>
    </citation>
    <scope>NUCLEOTIDE SEQUENCE [LARGE SCALE GENOMIC DNA]</scope>
</reference>
<evidence type="ECO:0000313" key="4">
    <source>
        <dbReference type="Proteomes" id="UP000178319"/>
    </source>
</evidence>
<dbReference type="Proteomes" id="UP000178319">
    <property type="component" value="Unassembled WGS sequence"/>
</dbReference>
<feature type="transmembrane region" description="Helical" evidence="1">
    <location>
        <begin position="36"/>
        <end position="56"/>
    </location>
</feature>
<evidence type="ECO:0000256" key="1">
    <source>
        <dbReference type="SAM" id="Phobius"/>
    </source>
</evidence>
<dbReference type="InterPro" id="IPR043712">
    <property type="entry name" value="DUF5652"/>
</dbReference>
<keyword evidence="1" id="KW-0472">Membrane</keyword>
<dbReference type="EMBL" id="MHBZ01000033">
    <property type="protein sequence ID" value="OGY10571.1"/>
    <property type="molecule type" value="Genomic_DNA"/>
</dbReference>
<evidence type="ECO:0000259" key="2">
    <source>
        <dbReference type="Pfam" id="PF18893"/>
    </source>
</evidence>
<dbReference type="AlphaFoldDB" id="A0A1G1V5C5"/>
<accession>A0A1G1V5C5</accession>
<protein>
    <recommendedName>
        <fullName evidence="2">DUF5652 domain-containing protein</fullName>
    </recommendedName>
</protein>
<feature type="domain" description="DUF5652" evidence="2">
    <location>
        <begin position="8"/>
        <end position="63"/>
    </location>
</feature>
<keyword evidence="1" id="KW-1133">Transmembrane helix</keyword>
<organism evidence="3 4">
    <name type="scientific">Candidatus Blackburnbacteria bacterium RIFCSPHIGHO2_02_FULL_44_20</name>
    <dbReference type="NCBI Taxonomy" id="1797516"/>
    <lineage>
        <taxon>Bacteria</taxon>
        <taxon>Candidatus Blackburniibacteriota</taxon>
    </lineage>
</organism>
<dbReference type="Pfam" id="PF18893">
    <property type="entry name" value="DUF5652"/>
    <property type="match status" value="1"/>
</dbReference>
<sequence length="64" mass="7549">MLPIDKNLTFLLVLLATWELVWKGMALWKASKNNQKNWFVALLLINSIGILPILYLKLFQKKHR</sequence>
<keyword evidence="1" id="KW-0812">Transmembrane</keyword>
<name>A0A1G1V5C5_9BACT</name>
<comment type="caution">
    <text evidence="3">The sequence shown here is derived from an EMBL/GenBank/DDBJ whole genome shotgun (WGS) entry which is preliminary data.</text>
</comment>
<evidence type="ECO:0000313" key="3">
    <source>
        <dbReference type="EMBL" id="OGY10571.1"/>
    </source>
</evidence>